<reference evidence="1 2" key="1">
    <citation type="submission" date="2023-04" db="EMBL/GenBank/DDBJ databases">
        <title>A novel species of the genus Streptomyces: Streptomyces pakalii sp. nov. isolated from a Mexican soil jungle.</title>
        <authorList>
            <person name="Chavez-Hernandez M.A."/>
            <person name="Ortiz-Alvarez J."/>
            <person name="Villa-Tanaca L."/>
            <person name="Hernandez-Rodriguez C."/>
        </authorList>
    </citation>
    <scope>NUCLEOTIDE SEQUENCE [LARGE SCALE GENOMIC DNA]</scope>
    <source>
        <strain evidence="1 2">ENCB-J15</strain>
    </source>
</reference>
<dbReference type="EMBL" id="JARWAF010000014">
    <property type="protein sequence ID" value="MDJ1644300.1"/>
    <property type="molecule type" value="Genomic_DNA"/>
</dbReference>
<protein>
    <submittedName>
        <fullName evidence="1">Uncharacterized protein</fullName>
    </submittedName>
</protein>
<dbReference type="RefSeq" id="WP_283899459.1">
    <property type="nucleotide sequence ID" value="NZ_JARWAF010000014.1"/>
</dbReference>
<keyword evidence="2" id="KW-1185">Reference proteome</keyword>
<comment type="caution">
    <text evidence="1">The sequence shown here is derived from an EMBL/GenBank/DDBJ whole genome shotgun (WGS) entry which is preliminary data.</text>
</comment>
<proteinExistence type="predicted"/>
<dbReference type="Proteomes" id="UP001237194">
    <property type="component" value="Unassembled WGS sequence"/>
</dbReference>
<sequence length="114" mass="12816">MGDALHLVRTPHFDAVFMLGEEDDEATVEDVDVLVTLEDGRRFSATFLTPAAVVRWMDSETREYERLHFQCPDLVITRQAGVAAMVRVLELAWEHGDLTSLLSELEPSSPDDDV</sequence>
<accession>A0ABT7DET2</accession>
<evidence type="ECO:0000313" key="2">
    <source>
        <dbReference type="Proteomes" id="UP001237194"/>
    </source>
</evidence>
<name>A0ABT7DET2_9ACTN</name>
<organism evidence="1 2">
    <name type="scientific">Streptomyces pakalii</name>
    <dbReference type="NCBI Taxonomy" id="3036494"/>
    <lineage>
        <taxon>Bacteria</taxon>
        <taxon>Bacillati</taxon>
        <taxon>Actinomycetota</taxon>
        <taxon>Actinomycetes</taxon>
        <taxon>Kitasatosporales</taxon>
        <taxon>Streptomycetaceae</taxon>
        <taxon>Streptomyces</taxon>
    </lineage>
</organism>
<gene>
    <name evidence="1" type="ORF">P5W92_28385</name>
</gene>
<evidence type="ECO:0000313" key="1">
    <source>
        <dbReference type="EMBL" id="MDJ1644300.1"/>
    </source>
</evidence>